<evidence type="ECO:0000256" key="6">
    <source>
        <dbReference type="ARBA" id="ARBA00022989"/>
    </source>
</evidence>
<dbReference type="InterPro" id="IPR000515">
    <property type="entry name" value="MetI-like"/>
</dbReference>
<evidence type="ECO:0000313" key="11">
    <source>
        <dbReference type="Proteomes" id="UP000049472"/>
    </source>
</evidence>
<dbReference type="PROSITE" id="PS50928">
    <property type="entry name" value="ABC_TM1"/>
    <property type="match status" value="1"/>
</dbReference>
<dbReference type="GO" id="GO:0005886">
    <property type="term" value="C:plasma membrane"/>
    <property type="evidence" value="ECO:0007669"/>
    <property type="project" value="UniProtKB-SubCell"/>
</dbReference>
<keyword evidence="10" id="KW-0808">Transferase</keyword>
<dbReference type="GO" id="GO:0042597">
    <property type="term" value="C:periplasmic space"/>
    <property type="evidence" value="ECO:0007669"/>
    <property type="project" value="InterPro"/>
</dbReference>
<keyword evidence="7 8" id="KW-0472">Membrane</keyword>
<dbReference type="CDD" id="cd06261">
    <property type="entry name" value="TM_PBP2"/>
    <property type="match status" value="1"/>
</dbReference>
<comment type="similarity">
    <text evidence="2">Belongs to the binding-protein-dependent transport system permease family. CysTW subfamily.</text>
</comment>
<evidence type="ECO:0000256" key="4">
    <source>
        <dbReference type="ARBA" id="ARBA00022475"/>
    </source>
</evidence>
<dbReference type="SUPFAM" id="SSF161098">
    <property type="entry name" value="MetI-like"/>
    <property type="match status" value="1"/>
</dbReference>
<dbReference type="Proteomes" id="UP000049472">
    <property type="component" value="Unassembled WGS sequence"/>
</dbReference>
<evidence type="ECO:0000256" key="8">
    <source>
        <dbReference type="RuleBase" id="RU363032"/>
    </source>
</evidence>
<evidence type="ECO:0000256" key="2">
    <source>
        <dbReference type="ARBA" id="ARBA00007069"/>
    </source>
</evidence>
<dbReference type="Pfam" id="PF00528">
    <property type="entry name" value="BPD_transp_1"/>
    <property type="match status" value="1"/>
</dbReference>
<evidence type="ECO:0000259" key="9">
    <source>
        <dbReference type="PROSITE" id="PS50928"/>
    </source>
</evidence>
<dbReference type="GO" id="GO:0016740">
    <property type="term" value="F:transferase activity"/>
    <property type="evidence" value="ECO:0007669"/>
    <property type="project" value="UniProtKB-KW"/>
</dbReference>
<dbReference type="SUPFAM" id="SSF53850">
    <property type="entry name" value="Periplasmic binding protein-like II"/>
    <property type="match status" value="1"/>
</dbReference>
<keyword evidence="6 8" id="KW-1133">Transmembrane helix</keyword>
<gene>
    <name evidence="10" type="ORF">T1815_16861</name>
</gene>
<keyword evidence="5 8" id="KW-0812">Transmembrane</keyword>
<sequence>MVKKIASRVYMGLIFLFLYLPIVVLIVLSFNNSKSKVKWGGFTLDWYIKCFQSERIMSAFSTTLQITLLAAVISTIIGTLAAMGISAMKKRNQTIYLGATNIPMLNADIVTGISMMLLFVKFMNLGFVTVLIAHITFNIPYVILNVLPKLKQTNKYTYEAALDLGASPLYAFFKVTWPEISPGVFSGFMMAVTMSLDDFSITYFTKGAGVNTLSTMLYTELKKGVKPELYALSTILFFTVLLLLVVVNINSNQIPVSSSKKPARAKKLRIVKRSVSIAIVAVLVIGCFSVFTISAGGTNNDNSITVLNYGKYIDESVIDSFEQETGITIKYEEYEEPEEMYTKYKSGAIDYDVICTSDYIIEKLISEGEVNKIDYSSMPNYQNVNQDIIDMSASFDPTHEYTVPYFYGTLGILYNKKMADASDLNTWDCLWNGKYKDNMIMINSVRDAFTPALRTLGYSINETDTAKLDEAFDILNKQSSDVLAYYVDETCDEMVAENAAIAVCYSGEAAAAMAENDNLDYIVPKEGSNLWIDSWFIPKTCKNKEGAQEFLNYICGDEPAQLNFEYVYYASPIQSVIDNQDAETKENEAINPPSDMLKNCEVYRALNDEDATLYNTLWQRLKSD</sequence>
<dbReference type="PRINTS" id="PR00909">
    <property type="entry name" value="SPERMDNBNDNG"/>
</dbReference>
<feature type="transmembrane region" description="Helical" evidence="8">
    <location>
        <begin position="270"/>
        <end position="293"/>
    </location>
</feature>
<keyword evidence="11" id="KW-1185">Reference proteome</keyword>
<evidence type="ECO:0000256" key="3">
    <source>
        <dbReference type="ARBA" id="ARBA00022448"/>
    </source>
</evidence>
<dbReference type="GO" id="GO:0055085">
    <property type="term" value="P:transmembrane transport"/>
    <property type="evidence" value="ECO:0007669"/>
    <property type="project" value="InterPro"/>
</dbReference>
<name>A0A0M6WP20_9FIRM</name>
<dbReference type="PANTHER" id="PTHR43848:SF2">
    <property type="entry name" value="PUTRESCINE TRANSPORT SYSTEM PERMEASE PROTEIN POTI"/>
    <property type="match status" value="1"/>
</dbReference>
<keyword evidence="4" id="KW-1003">Cell membrane</keyword>
<evidence type="ECO:0000256" key="1">
    <source>
        <dbReference type="ARBA" id="ARBA00004651"/>
    </source>
</evidence>
<dbReference type="Pfam" id="PF13416">
    <property type="entry name" value="SBP_bac_8"/>
    <property type="match status" value="1"/>
</dbReference>
<dbReference type="RefSeq" id="WP_055061851.1">
    <property type="nucleotide sequence ID" value="NZ_CVRQ01000020.1"/>
</dbReference>
<feature type="domain" description="ABC transmembrane type-1" evidence="9">
    <location>
        <begin position="60"/>
        <end position="247"/>
    </location>
</feature>
<evidence type="ECO:0000256" key="5">
    <source>
        <dbReference type="ARBA" id="ARBA00022692"/>
    </source>
</evidence>
<proteinExistence type="inferred from homology"/>
<dbReference type="EMBL" id="CVRQ01000020">
    <property type="protein sequence ID" value="CRL37886.1"/>
    <property type="molecule type" value="Genomic_DNA"/>
</dbReference>
<feature type="transmembrane region" description="Helical" evidence="8">
    <location>
        <begin position="229"/>
        <end position="249"/>
    </location>
</feature>
<dbReference type="InterPro" id="IPR051789">
    <property type="entry name" value="Bact_Polyamine_Transport"/>
</dbReference>
<dbReference type="CDD" id="cd13663">
    <property type="entry name" value="PBP2_PotD_PotF_like_2"/>
    <property type="match status" value="1"/>
</dbReference>
<keyword evidence="3 8" id="KW-0813">Transport</keyword>
<comment type="subcellular location">
    <subcellularLocation>
        <location evidence="1 8">Cell membrane</location>
        <topology evidence="1 8">Multi-pass membrane protein</topology>
    </subcellularLocation>
</comment>
<accession>A0A0M6WP20</accession>
<dbReference type="Gene3D" id="1.10.3720.10">
    <property type="entry name" value="MetI-like"/>
    <property type="match status" value="1"/>
</dbReference>
<dbReference type="AlphaFoldDB" id="A0A0M6WP20"/>
<dbReference type="InterPro" id="IPR001188">
    <property type="entry name" value="Sperm_putr-bd"/>
</dbReference>
<protein>
    <submittedName>
        <fullName evidence="10">Ornithine carbamoyltransferase</fullName>
    </submittedName>
</protein>
<evidence type="ECO:0000256" key="7">
    <source>
        <dbReference type="ARBA" id="ARBA00023136"/>
    </source>
</evidence>
<dbReference type="Gene3D" id="3.40.190.10">
    <property type="entry name" value="Periplasmic binding protein-like II"/>
    <property type="match status" value="2"/>
</dbReference>
<feature type="transmembrane region" description="Helical" evidence="8">
    <location>
        <begin position="9"/>
        <end position="30"/>
    </location>
</feature>
<evidence type="ECO:0000313" key="10">
    <source>
        <dbReference type="EMBL" id="CRL37886.1"/>
    </source>
</evidence>
<dbReference type="InterPro" id="IPR006059">
    <property type="entry name" value="SBP"/>
</dbReference>
<feature type="transmembrane region" description="Helical" evidence="8">
    <location>
        <begin position="64"/>
        <end position="83"/>
    </location>
</feature>
<dbReference type="GO" id="GO:0015846">
    <property type="term" value="P:polyamine transport"/>
    <property type="evidence" value="ECO:0007669"/>
    <property type="project" value="InterPro"/>
</dbReference>
<feature type="transmembrane region" description="Helical" evidence="8">
    <location>
        <begin position="95"/>
        <end position="119"/>
    </location>
</feature>
<dbReference type="InterPro" id="IPR035906">
    <property type="entry name" value="MetI-like_sf"/>
</dbReference>
<organism evidence="10 11">
    <name type="scientific">Agathobacter rectalis</name>
    <dbReference type="NCBI Taxonomy" id="39491"/>
    <lineage>
        <taxon>Bacteria</taxon>
        <taxon>Bacillati</taxon>
        <taxon>Bacillota</taxon>
        <taxon>Clostridia</taxon>
        <taxon>Lachnospirales</taxon>
        <taxon>Lachnospiraceae</taxon>
        <taxon>Agathobacter</taxon>
    </lineage>
</organism>
<dbReference type="GO" id="GO:0019808">
    <property type="term" value="F:polyamine binding"/>
    <property type="evidence" value="ECO:0007669"/>
    <property type="project" value="InterPro"/>
</dbReference>
<feature type="transmembrane region" description="Helical" evidence="8">
    <location>
        <begin position="125"/>
        <end position="144"/>
    </location>
</feature>
<dbReference type="PANTHER" id="PTHR43848">
    <property type="entry name" value="PUTRESCINE TRANSPORT SYSTEM PERMEASE PROTEIN POTI"/>
    <property type="match status" value="1"/>
</dbReference>
<reference evidence="11" key="1">
    <citation type="submission" date="2015-05" db="EMBL/GenBank/DDBJ databases">
        <authorList>
            <consortium name="Pathogen Informatics"/>
        </authorList>
    </citation>
    <scope>NUCLEOTIDE SEQUENCE [LARGE SCALE GENOMIC DNA]</scope>
    <source>
        <strain evidence="11">T1-815</strain>
    </source>
</reference>